<dbReference type="PANTHER" id="PTHR43289:SF6">
    <property type="entry name" value="SERINE_THREONINE-PROTEIN KINASE NEKL-3"/>
    <property type="match status" value="1"/>
</dbReference>
<organism evidence="9 10">
    <name type="scientific">Nonomuraea coxensis DSM 45129</name>
    <dbReference type="NCBI Taxonomy" id="1122611"/>
    <lineage>
        <taxon>Bacteria</taxon>
        <taxon>Bacillati</taxon>
        <taxon>Actinomycetota</taxon>
        <taxon>Actinomycetes</taxon>
        <taxon>Streptosporangiales</taxon>
        <taxon>Streptosporangiaceae</taxon>
        <taxon>Nonomuraea</taxon>
    </lineage>
</organism>
<dbReference type="InterPro" id="IPR011990">
    <property type="entry name" value="TPR-like_helical_dom_sf"/>
</dbReference>
<evidence type="ECO:0000256" key="7">
    <source>
        <dbReference type="SAM" id="MobiDB-lite"/>
    </source>
</evidence>
<protein>
    <recommendedName>
        <fullName evidence="1">non-specific serine/threonine protein kinase</fullName>
        <ecNumber evidence="1">2.7.11.1</ecNumber>
    </recommendedName>
</protein>
<dbReference type="SUPFAM" id="SSF56112">
    <property type="entry name" value="Protein kinase-like (PK-like)"/>
    <property type="match status" value="1"/>
</dbReference>
<keyword evidence="4" id="KW-0547">Nucleotide-binding</keyword>
<dbReference type="Gene3D" id="3.30.200.20">
    <property type="entry name" value="Phosphorylase Kinase, domain 1"/>
    <property type="match status" value="1"/>
</dbReference>
<feature type="domain" description="Protein kinase" evidence="8">
    <location>
        <begin position="10"/>
        <end position="278"/>
    </location>
</feature>
<keyword evidence="6" id="KW-0067">ATP-binding</keyword>
<sequence length="518" mass="56813">MSIEPVAGRYELTEKISTGGMGTVWRGYDAVLDREVAVKVIRTDVVTSIRDAKELADRFRREARITARIRHHGVPQVYDAVLEEPYEQLYLVMEYIHGTSLRSYVSPGALLPIPWAAAMAAQIATVLSHAHAIPVVHRDLKPDNVLVSADGTVKVLDFGIAAILRPDVPQLTRLGIPMGTYQYMSPEQTRARQVTPQSDLYALGCLLHELLTGQPVFDGPTEDDFVEQHRHSRPTLVRVLRPEVPEDLEKLVLELLAKKPEQRPSDAYAAYVSLLPFLPPPGSPAPQSGPQFAGCPDPTQMYRRPNAPRPPEAAPSVPEPAPAPSPGGVVDTNFKDAVAAANSKVTELLDDERYVQAADALQDVIDSGSAALGARHPRVLALRKKRAAILFVGGDYRRSLPEFDDLNRAYEATEGPTGNNVIDCRRHAADCRAELGHVTSALREYHEVLSLVRAKESDISQTAIEVRRSIGTLLASEGDVTAAHEILTPLFDDLRILYGPDHEETREVAEMLGYLADG</sequence>
<feature type="compositionally biased region" description="Pro residues" evidence="7">
    <location>
        <begin position="307"/>
        <end position="325"/>
    </location>
</feature>
<evidence type="ECO:0000313" key="9">
    <source>
        <dbReference type="EMBL" id="QYC39086.1"/>
    </source>
</evidence>
<dbReference type="Proteomes" id="UP000824681">
    <property type="component" value="Chromosome"/>
</dbReference>
<accession>A0ABX8TV20</accession>
<dbReference type="InterPro" id="IPR008271">
    <property type="entry name" value="Ser/Thr_kinase_AS"/>
</dbReference>
<proteinExistence type="predicted"/>
<evidence type="ECO:0000256" key="3">
    <source>
        <dbReference type="ARBA" id="ARBA00022679"/>
    </source>
</evidence>
<evidence type="ECO:0000256" key="6">
    <source>
        <dbReference type="ARBA" id="ARBA00022840"/>
    </source>
</evidence>
<dbReference type="EC" id="2.7.11.1" evidence="1"/>
<dbReference type="SMART" id="SM00220">
    <property type="entry name" value="S_TKc"/>
    <property type="match status" value="1"/>
</dbReference>
<name>A0ABX8TV20_9ACTN</name>
<dbReference type="Pfam" id="PF00069">
    <property type="entry name" value="Pkinase"/>
    <property type="match status" value="1"/>
</dbReference>
<keyword evidence="10" id="KW-1185">Reference proteome</keyword>
<dbReference type="GO" id="GO:0004674">
    <property type="term" value="F:protein serine/threonine kinase activity"/>
    <property type="evidence" value="ECO:0007669"/>
    <property type="project" value="UniProtKB-EC"/>
</dbReference>
<dbReference type="PROSITE" id="PS50011">
    <property type="entry name" value="PROTEIN_KINASE_DOM"/>
    <property type="match status" value="1"/>
</dbReference>
<dbReference type="PROSITE" id="PS00108">
    <property type="entry name" value="PROTEIN_KINASE_ST"/>
    <property type="match status" value="1"/>
</dbReference>
<keyword evidence="2" id="KW-0723">Serine/threonine-protein kinase</keyword>
<keyword evidence="3 9" id="KW-0808">Transferase</keyword>
<gene>
    <name evidence="9" type="primary">prkC2</name>
    <name evidence="9" type="ORF">Nocox_07305</name>
</gene>
<dbReference type="RefSeq" id="WP_020544442.1">
    <property type="nucleotide sequence ID" value="NZ_CP068985.1"/>
</dbReference>
<feature type="region of interest" description="Disordered" evidence="7">
    <location>
        <begin position="281"/>
        <end position="329"/>
    </location>
</feature>
<dbReference type="InterPro" id="IPR000719">
    <property type="entry name" value="Prot_kinase_dom"/>
</dbReference>
<evidence type="ECO:0000313" key="10">
    <source>
        <dbReference type="Proteomes" id="UP000824681"/>
    </source>
</evidence>
<evidence type="ECO:0000256" key="4">
    <source>
        <dbReference type="ARBA" id="ARBA00022741"/>
    </source>
</evidence>
<evidence type="ECO:0000256" key="5">
    <source>
        <dbReference type="ARBA" id="ARBA00022777"/>
    </source>
</evidence>
<keyword evidence="5 9" id="KW-0418">Kinase</keyword>
<dbReference type="SUPFAM" id="SSF48452">
    <property type="entry name" value="TPR-like"/>
    <property type="match status" value="1"/>
</dbReference>
<evidence type="ECO:0000256" key="2">
    <source>
        <dbReference type="ARBA" id="ARBA00022527"/>
    </source>
</evidence>
<evidence type="ECO:0000256" key="1">
    <source>
        <dbReference type="ARBA" id="ARBA00012513"/>
    </source>
</evidence>
<evidence type="ECO:0000259" key="8">
    <source>
        <dbReference type="PROSITE" id="PS50011"/>
    </source>
</evidence>
<dbReference type="CDD" id="cd14014">
    <property type="entry name" value="STKc_PknB_like"/>
    <property type="match status" value="1"/>
</dbReference>
<dbReference type="EMBL" id="CP068985">
    <property type="protein sequence ID" value="QYC39086.1"/>
    <property type="molecule type" value="Genomic_DNA"/>
</dbReference>
<reference evidence="9 10" key="1">
    <citation type="journal article" date="2021" name="ACS Chem. Biol.">
        <title>Genomic-Led Discovery of a Novel Glycopeptide Antibiotic by Nonomuraea coxensis DSM 45129.</title>
        <authorList>
            <person name="Yushchuk O."/>
            <person name="Vior N.M."/>
            <person name="Andreo-Vidal A."/>
            <person name="Berini F."/>
            <person name="Ruckert C."/>
            <person name="Busche T."/>
            <person name="Binda E."/>
            <person name="Kalinowski J."/>
            <person name="Truman A.W."/>
            <person name="Marinelli F."/>
        </authorList>
    </citation>
    <scope>NUCLEOTIDE SEQUENCE [LARGE SCALE GENOMIC DNA]</scope>
    <source>
        <strain evidence="9 10">DSM 45129</strain>
    </source>
</reference>
<dbReference type="Gene3D" id="1.10.510.10">
    <property type="entry name" value="Transferase(Phosphotransferase) domain 1"/>
    <property type="match status" value="1"/>
</dbReference>
<dbReference type="InterPro" id="IPR011009">
    <property type="entry name" value="Kinase-like_dom_sf"/>
</dbReference>
<dbReference type="PANTHER" id="PTHR43289">
    <property type="entry name" value="MITOGEN-ACTIVATED PROTEIN KINASE KINASE KINASE 20-RELATED"/>
    <property type="match status" value="1"/>
</dbReference>
<dbReference type="Gene3D" id="1.25.40.10">
    <property type="entry name" value="Tetratricopeptide repeat domain"/>
    <property type="match status" value="1"/>
</dbReference>